<feature type="region of interest" description="Disordered" evidence="1">
    <location>
        <begin position="576"/>
        <end position="599"/>
    </location>
</feature>
<evidence type="ECO:0000259" key="2">
    <source>
        <dbReference type="Pfam" id="PF06527"/>
    </source>
</evidence>
<dbReference type="AlphaFoldDB" id="A0A1H1PEX2"/>
<name>A0A1H1PEX2_9CELL</name>
<dbReference type="InterPro" id="IPR009492">
    <property type="entry name" value="TniQ"/>
</dbReference>
<protein>
    <submittedName>
        <fullName evidence="3">TniQ protein</fullName>
    </submittedName>
</protein>
<accession>A0A1H1PEX2</accession>
<proteinExistence type="predicted"/>
<evidence type="ECO:0000313" key="4">
    <source>
        <dbReference type="Proteomes" id="UP000185663"/>
    </source>
</evidence>
<dbReference type="Pfam" id="PF06527">
    <property type="entry name" value="TniQ"/>
    <property type="match status" value="1"/>
</dbReference>
<evidence type="ECO:0000313" key="3">
    <source>
        <dbReference type="EMBL" id="SDS09663.1"/>
    </source>
</evidence>
<gene>
    <name evidence="3" type="ORF">SAMN04489860_0786</name>
</gene>
<feature type="region of interest" description="Disordered" evidence="1">
    <location>
        <begin position="1"/>
        <end position="41"/>
    </location>
</feature>
<feature type="compositionally biased region" description="Polar residues" evidence="1">
    <location>
        <begin position="7"/>
        <end position="23"/>
    </location>
</feature>
<organism evidence="3 4">
    <name type="scientific">Paraoerskovia marina</name>
    <dbReference type="NCBI Taxonomy" id="545619"/>
    <lineage>
        <taxon>Bacteria</taxon>
        <taxon>Bacillati</taxon>
        <taxon>Actinomycetota</taxon>
        <taxon>Actinomycetes</taxon>
        <taxon>Micrococcales</taxon>
        <taxon>Cellulomonadaceae</taxon>
        <taxon>Paraoerskovia</taxon>
    </lineage>
</organism>
<evidence type="ECO:0000256" key="1">
    <source>
        <dbReference type="SAM" id="MobiDB-lite"/>
    </source>
</evidence>
<reference evidence="3 4" key="1">
    <citation type="submission" date="2016-10" db="EMBL/GenBank/DDBJ databases">
        <authorList>
            <person name="de Groot N.N."/>
        </authorList>
    </citation>
    <scope>NUCLEOTIDE SEQUENCE [LARGE SCALE GENOMIC DNA]</scope>
    <source>
        <strain evidence="3 4">DSM 22126</strain>
    </source>
</reference>
<dbReference type="OrthoDB" id="4813139at2"/>
<dbReference type="STRING" id="545619.SAMN04489860_0786"/>
<sequence>MTCLPRSGSTTPGRTVPAVSSANPRPENVNPRGGQGLRQVPGGYDIDRLPISVLRRDGELLESWLHRTAFRYGLHPRAMLGELGIHVDPQRRLKVHELFDDDAAMRAGQKLGLEPASLTKTGRTLATLRSAREAHDAILNGTTRPRFSSGTRWCPHCLEAGHWDEQWQDPMCWYCTKHSVHLLAECPRCGIMPYSTTSWNTTRAEPRTCPSFVTGDKVLQGRYRIRCGIRLDQIKARTASPMEVRDQQFIFELARGAVSTPEAPVFASGLQVRAQVVFEAILEMICAGSGMATLAVQPSEAMEAVAAFHAAIAVVRCSSLEASYEVAQSHGVLPDVDRIATLGSQQLARQNPRSPLLIAMWMATIHDELSPSLKLTVRMGSGRPRYPDGWQTHDRFLQASDAHPALPISWIPQTAWPGALQLADASALGLETPHGRAFISMCLARYGTTRSWRAIATSLGLPASAGRGVHRAWGKIEAADRTSAYIQAIDRLFIQLHEAPPPIDYERRRTLLWHVGTLAKSMARESPSAKGWPSISHFDDHVEFWATYTGGSTEFAPPSYRDAAWTATRGSIHSPRLDNLPIQDSASATAGEPMTWTPP</sequence>
<keyword evidence="4" id="KW-1185">Reference proteome</keyword>
<dbReference type="EMBL" id="LT629776">
    <property type="protein sequence ID" value="SDS09663.1"/>
    <property type="molecule type" value="Genomic_DNA"/>
</dbReference>
<dbReference type="Proteomes" id="UP000185663">
    <property type="component" value="Chromosome I"/>
</dbReference>
<feature type="domain" description="TniQ" evidence="2">
    <location>
        <begin position="53"/>
        <end position="182"/>
    </location>
</feature>